<feature type="compositionally biased region" description="Low complexity" evidence="1">
    <location>
        <begin position="575"/>
        <end position="584"/>
    </location>
</feature>
<sequence length="596" mass="62909">MQVLDRSGAPLDNCTVAFSVDPVYGRLSPATVTTGASGTAAATFITNKTSGVAVITARAGAVEETLSLSIDHDLPYRVAYIHYDSEVTAGDSTTITVGLTDRHGNPVDDRRVAETVRFSVGSVDDDAVFIDGGGAAVPELEETVNATGFVQVPLRTGRSIGENIVRMTVLPGGVDRYISIHGLPTGLPAAITASVSPDADPVPYQPADGGSTFSLTYRLFDAWGNPAAGRDLRIVTSLAGESAVLTTNGTGVACLTYGPKDTTGRITITATAVDNASVTVPQVVEFIHTGPADMLLSANPQSMPSRDVNPSSVSTLRAKVIDEKGNPVGGEDVTFSIRNTDTGGFVQVSDPYLAETSAETDGDGHATVRFYPGAFTTDREDPEWSGSARGGCDVVATWNGTTRTIPLTWENYPYLSVEAEAVPGTVNVTDTVDVTVRLRGDGWALQPDPIDVILVMDRSGSMADDNPSRISSAKTAAKTFVAEMSPARDRIGLVQYGNDASCALHLTHDYSSVNTTINALTPSGWTATRKALYTSIQEMYRSRTVLVRKAPHGRRWTPLQGRPAANTTMPPPVPTSLLSTPRLPANSRPRPASTLP</sequence>
<evidence type="ECO:0000313" key="4">
    <source>
        <dbReference type="Proteomes" id="UP000054323"/>
    </source>
</evidence>
<dbReference type="InterPro" id="IPR002035">
    <property type="entry name" value="VWF_A"/>
</dbReference>
<dbReference type="Proteomes" id="UP000054323">
    <property type="component" value="Unassembled WGS sequence"/>
</dbReference>
<dbReference type="Pfam" id="PF13519">
    <property type="entry name" value="VWA_2"/>
    <property type="match status" value="1"/>
</dbReference>
<protein>
    <submittedName>
        <fullName evidence="3">von Willebrand factor, type A</fullName>
    </submittedName>
</protein>
<proteinExistence type="predicted"/>
<reference evidence="4" key="1">
    <citation type="journal article" date="2015" name="MBio">
        <title>Genome-Resolved Metagenomic Analysis Reveals Roles for Candidate Phyla and Other Microbial Community Members in Biogeochemical Transformations in Oil Reservoirs.</title>
        <authorList>
            <person name="Hu P."/>
            <person name="Tom L."/>
            <person name="Singh A."/>
            <person name="Thomas B.C."/>
            <person name="Baker B.J."/>
            <person name="Piceno Y.M."/>
            <person name="Andersen G.L."/>
            <person name="Banfield J.F."/>
        </authorList>
    </citation>
    <scope>NUCLEOTIDE SEQUENCE [LARGE SCALE GENOMIC DNA]</scope>
</reference>
<dbReference type="EMBL" id="LGGD01000035">
    <property type="protein sequence ID" value="KUK63256.1"/>
    <property type="molecule type" value="Genomic_DNA"/>
</dbReference>
<dbReference type="PROSITE" id="PS50234">
    <property type="entry name" value="VWFA"/>
    <property type="match status" value="1"/>
</dbReference>
<dbReference type="InterPro" id="IPR008964">
    <property type="entry name" value="Invasin/intimin_cell_adhesion"/>
</dbReference>
<dbReference type="Gene3D" id="2.60.40.10">
    <property type="entry name" value="Immunoglobulins"/>
    <property type="match status" value="4"/>
</dbReference>
<dbReference type="CDD" id="cd00198">
    <property type="entry name" value="vWFA"/>
    <property type="match status" value="1"/>
</dbReference>
<dbReference type="InterPro" id="IPR036465">
    <property type="entry name" value="vWFA_dom_sf"/>
</dbReference>
<dbReference type="SUPFAM" id="SSF53300">
    <property type="entry name" value="vWA-like"/>
    <property type="match status" value="1"/>
</dbReference>
<feature type="domain" description="VWFA" evidence="2">
    <location>
        <begin position="451"/>
        <end position="555"/>
    </location>
</feature>
<evidence type="ECO:0000259" key="2">
    <source>
        <dbReference type="PROSITE" id="PS50234"/>
    </source>
</evidence>
<gene>
    <name evidence="3" type="ORF">XD82_0441</name>
</gene>
<feature type="region of interest" description="Disordered" evidence="1">
    <location>
        <begin position="552"/>
        <end position="596"/>
    </location>
</feature>
<accession>A0A101GRE8</accession>
<dbReference type="SUPFAM" id="SSF49373">
    <property type="entry name" value="Invasin/intimin cell-adhesion fragments"/>
    <property type="match status" value="3"/>
</dbReference>
<evidence type="ECO:0000313" key="3">
    <source>
        <dbReference type="EMBL" id="KUK63256.1"/>
    </source>
</evidence>
<comment type="caution">
    <text evidence="3">The sequence shown here is derived from an EMBL/GenBank/DDBJ whole genome shotgun (WGS) entry which is preliminary data.</text>
</comment>
<dbReference type="PATRIC" id="fig|2198.4.peg.684"/>
<dbReference type="AlphaFoldDB" id="A0A101GRE8"/>
<name>A0A101GRE8_9EURY</name>
<dbReference type="InterPro" id="IPR013783">
    <property type="entry name" value="Ig-like_fold"/>
</dbReference>
<organism evidence="3 4">
    <name type="scientific">Methanoculleus marisnigri</name>
    <dbReference type="NCBI Taxonomy" id="2198"/>
    <lineage>
        <taxon>Archaea</taxon>
        <taxon>Methanobacteriati</taxon>
        <taxon>Methanobacteriota</taxon>
        <taxon>Stenosarchaea group</taxon>
        <taxon>Methanomicrobia</taxon>
        <taxon>Methanomicrobiales</taxon>
        <taxon>Methanomicrobiaceae</taxon>
        <taxon>Methanoculleus</taxon>
    </lineage>
</organism>
<evidence type="ECO:0000256" key="1">
    <source>
        <dbReference type="SAM" id="MobiDB-lite"/>
    </source>
</evidence>
<dbReference type="Gene3D" id="3.40.50.410">
    <property type="entry name" value="von Willebrand factor, type A domain"/>
    <property type="match status" value="1"/>
</dbReference>